<reference evidence="2" key="1">
    <citation type="journal article" date="2023" name="Nat. Plants">
        <title>Single-cell RNA sequencing provides a high-resolution roadmap for understanding the multicellular compartmentation of specialized metabolism.</title>
        <authorList>
            <person name="Sun S."/>
            <person name="Shen X."/>
            <person name="Li Y."/>
            <person name="Li Y."/>
            <person name="Wang S."/>
            <person name="Li R."/>
            <person name="Zhang H."/>
            <person name="Shen G."/>
            <person name="Guo B."/>
            <person name="Wei J."/>
            <person name="Xu J."/>
            <person name="St-Pierre B."/>
            <person name="Chen S."/>
            <person name="Sun C."/>
        </authorList>
    </citation>
    <scope>NUCLEOTIDE SEQUENCE [LARGE SCALE GENOMIC DNA]</scope>
</reference>
<evidence type="ECO:0000313" key="1">
    <source>
        <dbReference type="EMBL" id="KAI5677324.1"/>
    </source>
</evidence>
<sequence length="206" mass="23835">MRRGNIMRRAIDGKPLVFDHTRHAQCLGKSVAKEEEEEDEGEDAEDSDEEYDESDSSIRGTFEQLQISQFKKAFQKLSRPIKLDFLDLESCHRGFYRSTTNREDFCCNQGHVEMKVLDSKLLQRANRVYTIGAYKLFENQFMKFPEYCQGFVDPMMARIELNMDAQEYVEEGLRTMKDKIITEVGPHYVYNSKNASGSSNVKDPVG</sequence>
<protein>
    <submittedName>
        <fullName evidence="1">Uncharacterized protein</fullName>
    </submittedName>
</protein>
<accession>A0ACC0BXL1</accession>
<proteinExistence type="predicted"/>
<name>A0ACC0BXL1_CATRO</name>
<comment type="caution">
    <text evidence="1">The sequence shown here is derived from an EMBL/GenBank/DDBJ whole genome shotgun (WGS) entry which is preliminary data.</text>
</comment>
<evidence type="ECO:0000313" key="2">
    <source>
        <dbReference type="Proteomes" id="UP001060085"/>
    </source>
</evidence>
<keyword evidence="2" id="KW-1185">Reference proteome</keyword>
<dbReference type="EMBL" id="CM044702">
    <property type="protein sequence ID" value="KAI5677324.1"/>
    <property type="molecule type" value="Genomic_DNA"/>
</dbReference>
<organism evidence="1 2">
    <name type="scientific">Catharanthus roseus</name>
    <name type="common">Madagascar periwinkle</name>
    <name type="synonym">Vinca rosea</name>
    <dbReference type="NCBI Taxonomy" id="4058"/>
    <lineage>
        <taxon>Eukaryota</taxon>
        <taxon>Viridiplantae</taxon>
        <taxon>Streptophyta</taxon>
        <taxon>Embryophyta</taxon>
        <taxon>Tracheophyta</taxon>
        <taxon>Spermatophyta</taxon>
        <taxon>Magnoliopsida</taxon>
        <taxon>eudicotyledons</taxon>
        <taxon>Gunneridae</taxon>
        <taxon>Pentapetalae</taxon>
        <taxon>asterids</taxon>
        <taxon>lamiids</taxon>
        <taxon>Gentianales</taxon>
        <taxon>Apocynaceae</taxon>
        <taxon>Rauvolfioideae</taxon>
        <taxon>Vinceae</taxon>
        <taxon>Catharanthinae</taxon>
        <taxon>Catharanthus</taxon>
    </lineage>
</organism>
<gene>
    <name evidence="1" type="ORF">M9H77_08274</name>
</gene>
<dbReference type="Proteomes" id="UP001060085">
    <property type="component" value="Linkage Group LG02"/>
</dbReference>